<organism evidence="5 6">
    <name type="scientific">Pontibacter populi</name>
    <dbReference type="NCBI Taxonomy" id="890055"/>
    <lineage>
        <taxon>Bacteria</taxon>
        <taxon>Pseudomonadati</taxon>
        <taxon>Bacteroidota</taxon>
        <taxon>Cytophagia</taxon>
        <taxon>Cytophagales</taxon>
        <taxon>Hymenobacteraceae</taxon>
        <taxon>Pontibacter</taxon>
    </lineage>
</organism>
<dbReference type="PROSITE" id="PS00211">
    <property type="entry name" value="ABC_TRANSPORTER_1"/>
    <property type="match status" value="1"/>
</dbReference>
<dbReference type="SMART" id="SM00382">
    <property type="entry name" value="AAA"/>
    <property type="match status" value="1"/>
</dbReference>
<dbReference type="InterPro" id="IPR003593">
    <property type="entry name" value="AAA+_ATPase"/>
</dbReference>
<dbReference type="Proteomes" id="UP000774935">
    <property type="component" value="Unassembled WGS sequence"/>
</dbReference>
<sequence length="241" mass="27430">MIVEVKNLVAGYEARPLIRNLSFSIPAPSFVAIIGHNGAGKTTFFKTFQQKVAYQGKLLVQGHDLKTLPHATKQGILSYLPQRNTVSFSIKVLDLVVMGMFRKKRFFEHYTSQDYEIAATVLAQLQLTHLQDHDFTTLSGGEQQLVWLAQLILQDAAINLLDEPTQQLDVYYKNKVFKLLQSWVNDKHKTVLCITHDLHNLILMEGYLINLSKPEPELEVISKETVLENQKFLEAGRQPVL</sequence>
<reference evidence="5 6" key="1">
    <citation type="submission" date="2021-07" db="EMBL/GenBank/DDBJ databases">
        <authorList>
            <person name="Kim M.K."/>
        </authorList>
    </citation>
    <scope>NUCLEOTIDE SEQUENCE [LARGE SCALE GENOMIC DNA]</scope>
    <source>
        <strain evidence="5 6">HLY7-15</strain>
    </source>
</reference>
<feature type="domain" description="ABC transporter" evidence="4">
    <location>
        <begin position="3"/>
        <end position="238"/>
    </location>
</feature>
<dbReference type="EMBL" id="JAHWXQ010000001">
    <property type="protein sequence ID" value="MBW3364312.1"/>
    <property type="molecule type" value="Genomic_DNA"/>
</dbReference>
<dbReference type="SUPFAM" id="SSF52540">
    <property type="entry name" value="P-loop containing nucleoside triphosphate hydrolases"/>
    <property type="match status" value="1"/>
</dbReference>
<accession>A0ABS6X8K3</accession>
<dbReference type="InterPro" id="IPR003439">
    <property type="entry name" value="ABC_transporter-like_ATP-bd"/>
</dbReference>
<evidence type="ECO:0000256" key="3">
    <source>
        <dbReference type="ARBA" id="ARBA00022840"/>
    </source>
</evidence>
<dbReference type="RefSeq" id="WP_199108816.1">
    <property type="nucleotide sequence ID" value="NZ_JAHWXQ010000001.1"/>
</dbReference>
<keyword evidence="6" id="KW-1185">Reference proteome</keyword>
<dbReference type="PANTHER" id="PTHR42734">
    <property type="entry name" value="METAL TRANSPORT SYSTEM ATP-BINDING PROTEIN TM_0124-RELATED"/>
    <property type="match status" value="1"/>
</dbReference>
<dbReference type="GO" id="GO:0005524">
    <property type="term" value="F:ATP binding"/>
    <property type="evidence" value="ECO:0007669"/>
    <property type="project" value="UniProtKB-KW"/>
</dbReference>
<evidence type="ECO:0000256" key="1">
    <source>
        <dbReference type="ARBA" id="ARBA00022448"/>
    </source>
</evidence>
<evidence type="ECO:0000313" key="5">
    <source>
        <dbReference type="EMBL" id="MBW3364312.1"/>
    </source>
</evidence>
<proteinExistence type="predicted"/>
<keyword evidence="2" id="KW-0547">Nucleotide-binding</keyword>
<gene>
    <name evidence="5" type="ORF">KYK27_04615</name>
</gene>
<dbReference type="PROSITE" id="PS50893">
    <property type="entry name" value="ABC_TRANSPORTER_2"/>
    <property type="match status" value="1"/>
</dbReference>
<comment type="caution">
    <text evidence="5">The sequence shown here is derived from an EMBL/GenBank/DDBJ whole genome shotgun (WGS) entry which is preliminary data.</text>
</comment>
<dbReference type="InterPro" id="IPR027417">
    <property type="entry name" value="P-loop_NTPase"/>
</dbReference>
<keyword evidence="1" id="KW-0813">Transport</keyword>
<keyword evidence="3 5" id="KW-0067">ATP-binding</keyword>
<dbReference type="InterPro" id="IPR017871">
    <property type="entry name" value="ABC_transporter-like_CS"/>
</dbReference>
<protein>
    <submittedName>
        <fullName evidence="5">ABC transporter ATP-binding protein</fullName>
    </submittedName>
</protein>
<dbReference type="InterPro" id="IPR050153">
    <property type="entry name" value="Metal_Ion_Import_ABC"/>
</dbReference>
<dbReference type="Gene3D" id="3.40.50.300">
    <property type="entry name" value="P-loop containing nucleotide triphosphate hydrolases"/>
    <property type="match status" value="1"/>
</dbReference>
<evidence type="ECO:0000313" key="6">
    <source>
        <dbReference type="Proteomes" id="UP000774935"/>
    </source>
</evidence>
<dbReference type="Pfam" id="PF00005">
    <property type="entry name" value="ABC_tran"/>
    <property type="match status" value="1"/>
</dbReference>
<evidence type="ECO:0000256" key="2">
    <source>
        <dbReference type="ARBA" id="ARBA00022741"/>
    </source>
</evidence>
<evidence type="ECO:0000259" key="4">
    <source>
        <dbReference type="PROSITE" id="PS50893"/>
    </source>
</evidence>
<name>A0ABS6X8K3_9BACT</name>